<name>A0A1M6J856_REIAG</name>
<evidence type="ECO:0000256" key="1">
    <source>
        <dbReference type="SAM" id="Phobius"/>
    </source>
</evidence>
<proteinExistence type="predicted"/>
<evidence type="ECO:0000256" key="2">
    <source>
        <dbReference type="SAM" id="SignalP"/>
    </source>
</evidence>
<keyword evidence="1" id="KW-1133">Transmembrane helix</keyword>
<keyword evidence="1" id="KW-0812">Transmembrane</keyword>
<keyword evidence="4" id="KW-1185">Reference proteome</keyword>
<feature type="signal peptide" evidence="2">
    <location>
        <begin position="1"/>
        <end position="21"/>
    </location>
</feature>
<keyword evidence="1" id="KW-0472">Membrane</keyword>
<evidence type="ECO:0000313" key="3">
    <source>
        <dbReference type="EMBL" id="SHJ42903.1"/>
    </source>
</evidence>
<accession>A0A1M6J856</accession>
<dbReference type="AlphaFoldDB" id="A0A1M6J856"/>
<protein>
    <recommendedName>
        <fullName evidence="5">Two component regulator three Y domain-containing protein</fullName>
    </recommendedName>
</protein>
<dbReference type="STRING" id="156994.SAMN04488028_10182"/>
<feature type="chain" id="PRO_5013155628" description="Two component regulator three Y domain-containing protein" evidence="2">
    <location>
        <begin position="22"/>
        <end position="140"/>
    </location>
</feature>
<gene>
    <name evidence="3" type="ORF">SAMN04488028_10182</name>
</gene>
<evidence type="ECO:0000313" key="4">
    <source>
        <dbReference type="Proteomes" id="UP000184474"/>
    </source>
</evidence>
<dbReference type="Proteomes" id="UP000184474">
    <property type="component" value="Unassembled WGS sequence"/>
</dbReference>
<feature type="transmembrane region" description="Helical" evidence="1">
    <location>
        <begin position="110"/>
        <end position="130"/>
    </location>
</feature>
<keyword evidence="2" id="KW-0732">Signal</keyword>
<dbReference type="EMBL" id="FRAA01000001">
    <property type="protein sequence ID" value="SHJ42903.1"/>
    <property type="molecule type" value="Genomic_DNA"/>
</dbReference>
<organism evidence="3 4">
    <name type="scientific">Reichenbachiella agariperforans</name>
    <dbReference type="NCBI Taxonomy" id="156994"/>
    <lineage>
        <taxon>Bacteria</taxon>
        <taxon>Pseudomonadati</taxon>
        <taxon>Bacteroidota</taxon>
        <taxon>Cytophagia</taxon>
        <taxon>Cytophagales</taxon>
        <taxon>Reichenbachiellaceae</taxon>
        <taxon>Reichenbachiella</taxon>
    </lineage>
</organism>
<evidence type="ECO:0008006" key="5">
    <source>
        <dbReference type="Google" id="ProtNLM"/>
    </source>
</evidence>
<sequence>MVSKLSLALGIYCWAMSVVQAQEVEFVGESLQVAPSGYIQLDWSGEAEFFWLEQAKDSLFEETKVIYRGPDKASFVSGLLDGQYYYRVKANEGEWSNVLQVQVQHQSLNLALTLSGLGLLVFSLTSVVIIKGSRSTPSTS</sequence>
<reference evidence="4" key="1">
    <citation type="submission" date="2016-11" db="EMBL/GenBank/DDBJ databases">
        <authorList>
            <person name="Varghese N."/>
            <person name="Submissions S."/>
        </authorList>
    </citation>
    <scope>NUCLEOTIDE SEQUENCE [LARGE SCALE GENOMIC DNA]</scope>
    <source>
        <strain evidence="4">DSM 26134</strain>
    </source>
</reference>